<keyword evidence="2" id="KW-1185">Reference proteome</keyword>
<protein>
    <submittedName>
        <fullName evidence="1">Uncharacterized protein</fullName>
    </submittedName>
</protein>
<gene>
    <name evidence="1" type="ORF">chiPu_0009112</name>
</gene>
<evidence type="ECO:0000313" key="2">
    <source>
        <dbReference type="Proteomes" id="UP000287033"/>
    </source>
</evidence>
<organism evidence="1 2">
    <name type="scientific">Chiloscyllium punctatum</name>
    <name type="common">Brownbanded bambooshark</name>
    <name type="synonym">Hemiscyllium punctatum</name>
    <dbReference type="NCBI Taxonomy" id="137246"/>
    <lineage>
        <taxon>Eukaryota</taxon>
        <taxon>Metazoa</taxon>
        <taxon>Chordata</taxon>
        <taxon>Craniata</taxon>
        <taxon>Vertebrata</taxon>
        <taxon>Chondrichthyes</taxon>
        <taxon>Elasmobranchii</taxon>
        <taxon>Galeomorphii</taxon>
        <taxon>Galeoidea</taxon>
        <taxon>Orectolobiformes</taxon>
        <taxon>Hemiscylliidae</taxon>
        <taxon>Chiloscyllium</taxon>
    </lineage>
</organism>
<evidence type="ECO:0000313" key="1">
    <source>
        <dbReference type="EMBL" id="GCC30659.1"/>
    </source>
</evidence>
<reference evidence="1 2" key="1">
    <citation type="journal article" date="2018" name="Nat. Ecol. Evol.">
        <title>Shark genomes provide insights into elasmobranch evolution and the origin of vertebrates.</title>
        <authorList>
            <person name="Hara Y"/>
            <person name="Yamaguchi K"/>
            <person name="Onimaru K"/>
            <person name="Kadota M"/>
            <person name="Koyanagi M"/>
            <person name="Keeley SD"/>
            <person name="Tatsumi K"/>
            <person name="Tanaka K"/>
            <person name="Motone F"/>
            <person name="Kageyama Y"/>
            <person name="Nozu R"/>
            <person name="Adachi N"/>
            <person name="Nishimura O"/>
            <person name="Nakagawa R"/>
            <person name="Tanegashima C"/>
            <person name="Kiyatake I"/>
            <person name="Matsumoto R"/>
            <person name="Murakumo K"/>
            <person name="Nishida K"/>
            <person name="Terakita A"/>
            <person name="Kuratani S"/>
            <person name="Sato K"/>
            <person name="Hyodo S Kuraku.S."/>
        </authorList>
    </citation>
    <scope>NUCLEOTIDE SEQUENCE [LARGE SCALE GENOMIC DNA]</scope>
</reference>
<accession>A0A401SJR3</accession>
<sequence length="76" mass="7621">MTFGFFFVNGKGGARRFNVSKINGLAGLSPTTLRGGAGLAASRREAGPLEKGTAPAVRVRGAGAFDSQSACAGPAH</sequence>
<dbReference type="Proteomes" id="UP000287033">
    <property type="component" value="Unassembled WGS sequence"/>
</dbReference>
<name>A0A401SJR3_CHIPU</name>
<proteinExistence type="predicted"/>
<comment type="caution">
    <text evidence="1">The sequence shown here is derived from an EMBL/GenBank/DDBJ whole genome shotgun (WGS) entry which is preliminary data.</text>
</comment>
<dbReference type="AlphaFoldDB" id="A0A401SJR3"/>
<dbReference type="EMBL" id="BEZZ01000316">
    <property type="protein sequence ID" value="GCC30659.1"/>
    <property type="molecule type" value="Genomic_DNA"/>
</dbReference>